<feature type="domain" description="FAD-binding" evidence="4">
    <location>
        <begin position="35"/>
        <end position="396"/>
    </location>
</feature>
<dbReference type="eggNOG" id="KOG2614">
    <property type="taxonomic scope" value="Eukaryota"/>
</dbReference>
<evidence type="ECO:0000256" key="3">
    <source>
        <dbReference type="ARBA" id="ARBA00023002"/>
    </source>
</evidence>
<protein>
    <submittedName>
        <fullName evidence="5">Salicylate hydroxylase</fullName>
    </submittedName>
</protein>
<dbReference type="PRINTS" id="PR00420">
    <property type="entry name" value="RNGMNOXGNASE"/>
</dbReference>
<dbReference type="GO" id="GO:0071949">
    <property type="term" value="F:FAD binding"/>
    <property type="evidence" value="ECO:0007669"/>
    <property type="project" value="InterPro"/>
</dbReference>
<dbReference type="Gene3D" id="3.50.50.60">
    <property type="entry name" value="FAD/NAD(P)-binding domain"/>
    <property type="match status" value="1"/>
</dbReference>
<dbReference type="Proteomes" id="UP000019484">
    <property type="component" value="Unassembled WGS sequence"/>
</dbReference>
<evidence type="ECO:0000259" key="4">
    <source>
        <dbReference type="Pfam" id="PF01494"/>
    </source>
</evidence>
<name>W9Y867_9EURO</name>
<comment type="caution">
    <text evidence="5">The sequence shown here is derived from an EMBL/GenBank/DDBJ whole genome shotgun (WGS) entry which is preliminary data.</text>
</comment>
<keyword evidence="3" id="KW-0560">Oxidoreductase</keyword>
<dbReference type="InterPro" id="IPR051104">
    <property type="entry name" value="FAD_monoxygenase"/>
</dbReference>
<dbReference type="AlphaFoldDB" id="W9Y867"/>
<dbReference type="GeneID" id="19160533"/>
<dbReference type="RefSeq" id="XP_007724734.1">
    <property type="nucleotide sequence ID" value="XM_007726544.1"/>
</dbReference>
<dbReference type="STRING" id="1182541.W9Y867"/>
<evidence type="ECO:0000256" key="2">
    <source>
        <dbReference type="ARBA" id="ARBA00022827"/>
    </source>
</evidence>
<dbReference type="GO" id="GO:0044550">
    <property type="term" value="P:secondary metabolite biosynthetic process"/>
    <property type="evidence" value="ECO:0007669"/>
    <property type="project" value="UniProtKB-ARBA"/>
</dbReference>
<keyword evidence="1" id="KW-0285">Flavoprotein</keyword>
<dbReference type="SUPFAM" id="SSF51905">
    <property type="entry name" value="FAD/NAD(P)-binding domain"/>
    <property type="match status" value="1"/>
</dbReference>
<dbReference type="OrthoDB" id="417877at2759"/>
<evidence type="ECO:0000313" key="6">
    <source>
        <dbReference type="Proteomes" id="UP000019484"/>
    </source>
</evidence>
<keyword evidence="2" id="KW-0274">FAD</keyword>
<dbReference type="InterPro" id="IPR002938">
    <property type="entry name" value="FAD-bd"/>
</dbReference>
<dbReference type="GO" id="GO:0016491">
    <property type="term" value="F:oxidoreductase activity"/>
    <property type="evidence" value="ECO:0007669"/>
    <property type="project" value="UniProtKB-KW"/>
</dbReference>
<accession>W9Y867</accession>
<dbReference type="EMBL" id="AMWN01000004">
    <property type="protein sequence ID" value="EXJ88728.1"/>
    <property type="molecule type" value="Genomic_DNA"/>
</dbReference>
<dbReference type="Pfam" id="PF01494">
    <property type="entry name" value="FAD_binding_3"/>
    <property type="match status" value="1"/>
</dbReference>
<dbReference type="FunFam" id="3.50.50.60:FF:000153">
    <property type="entry name" value="Salicylate hydroxylase, putative"/>
    <property type="match status" value="1"/>
</dbReference>
<gene>
    <name evidence="5" type="ORF">A1O1_05660</name>
</gene>
<dbReference type="SUPFAM" id="SSF54373">
    <property type="entry name" value="FAD-linked reductases, C-terminal domain"/>
    <property type="match status" value="1"/>
</dbReference>
<reference evidence="5 6" key="1">
    <citation type="submission" date="2013-03" db="EMBL/GenBank/DDBJ databases">
        <title>The Genome Sequence of Capronia coronata CBS 617.96.</title>
        <authorList>
            <consortium name="The Broad Institute Genomics Platform"/>
            <person name="Cuomo C."/>
            <person name="de Hoog S."/>
            <person name="Gorbushina A."/>
            <person name="Walker B."/>
            <person name="Young S.K."/>
            <person name="Zeng Q."/>
            <person name="Gargeya S."/>
            <person name="Fitzgerald M."/>
            <person name="Haas B."/>
            <person name="Abouelleil A."/>
            <person name="Allen A.W."/>
            <person name="Alvarado L."/>
            <person name="Arachchi H.M."/>
            <person name="Berlin A.M."/>
            <person name="Chapman S.B."/>
            <person name="Gainer-Dewar J."/>
            <person name="Goldberg J."/>
            <person name="Griggs A."/>
            <person name="Gujja S."/>
            <person name="Hansen M."/>
            <person name="Howarth C."/>
            <person name="Imamovic A."/>
            <person name="Ireland A."/>
            <person name="Larimer J."/>
            <person name="McCowan C."/>
            <person name="Murphy C."/>
            <person name="Pearson M."/>
            <person name="Poon T.W."/>
            <person name="Priest M."/>
            <person name="Roberts A."/>
            <person name="Saif S."/>
            <person name="Shea T."/>
            <person name="Sisk P."/>
            <person name="Sykes S."/>
            <person name="Wortman J."/>
            <person name="Nusbaum C."/>
            <person name="Birren B."/>
        </authorList>
    </citation>
    <scope>NUCLEOTIDE SEQUENCE [LARGE SCALE GENOMIC DNA]</scope>
    <source>
        <strain evidence="5 6">CBS 617.96</strain>
    </source>
</reference>
<dbReference type="PANTHER" id="PTHR46720:SF3">
    <property type="entry name" value="FAD-BINDING DOMAIN-CONTAINING PROTEIN-RELATED"/>
    <property type="match status" value="1"/>
</dbReference>
<keyword evidence="6" id="KW-1185">Reference proteome</keyword>
<sequence>MSEAARLGLIAGQLEGSQKSASSKGSAMAPTKPFEIAIVGGGIAGLTLAIALYHRQVPVTVYEQAPQFGEIGAGVSFSPNAVQAMKICHQGVHDAFEKVCTKNVWESKQKVWFDYLNGMSDSREIAFTISNSLGQNGVHRARFLDEIVKLVPKEIARFGKKLKDIKEGPNGKLVMSFEDGTTAEADAVVGCDGIKSRVRQVIVGPDHPSAHPVYTHKYAYRGLVPMDKAIGAIGEELALNSCMHMGPDGHVLTFPVDHGKTLNMVAFRTTTDDWPDFQRLTRPAKREDALRDFAAYGTNVKQLLALTKPNLDVWAIFDLGDHPVPTFYKGRISISGDAAHATSPHHGAGAGLCIEDSAILAELLADERVQTPKDIEAVFATYNAERKERGQWLVQSSRWVGDCYEWRAPGIGRDFAKIEHEINTRNAIIANVDLEEMCVQAKQALSKRL</sequence>
<evidence type="ECO:0000313" key="5">
    <source>
        <dbReference type="EMBL" id="EXJ88728.1"/>
    </source>
</evidence>
<dbReference type="PANTHER" id="PTHR46720">
    <property type="entry name" value="HYDROXYLASE, PUTATIVE (AFU_ORTHOLOGUE AFUA_3G01460)-RELATED"/>
    <property type="match status" value="1"/>
</dbReference>
<dbReference type="HOGENOM" id="CLU_009665_6_3_1"/>
<evidence type="ECO:0000256" key="1">
    <source>
        <dbReference type="ARBA" id="ARBA00022630"/>
    </source>
</evidence>
<organism evidence="5 6">
    <name type="scientific">Capronia coronata CBS 617.96</name>
    <dbReference type="NCBI Taxonomy" id="1182541"/>
    <lineage>
        <taxon>Eukaryota</taxon>
        <taxon>Fungi</taxon>
        <taxon>Dikarya</taxon>
        <taxon>Ascomycota</taxon>
        <taxon>Pezizomycotina</taxon>
        <taxon>Eurotiomycetes</taxon>
        <taxon>Chaetothyriomycetidae</taxon>
        <taxon>Chaetothyriales</taxon>
        <taxon>Herpotrichiellaceae</taxon>
        <taxon>Capronia</taxon>
    </lineage>
</organism>
<proteinExistence type="predicted"/>
<dbReference type="InterPro" id="IPR036188">
    <property type="entry name" value="FAD/NAD-bd_sf"/>
</dbReference>